<protein>
    <submittedName>
        <fullName evidence="3">Uncharacterized protein LOC124811489 isoform X3</fullName>
    </submittedName>
</protein>
<evidence type="ECO:0000313" key="2">
    <source>
        <dbReference type="Proteomes" id="UP001652625"/>
    </source>
</evidence>
<feature type="compositionally biased region" description="Polar residues" evidence="1">
    <location>
        <begin position="220"/>
        <end position="229"/>
    </location>
</feature>
<name>A0ABM4CL45_HYDVU</name>
<evidence type="ECO:0000256" key="1">
    <source>
        <dbReference type="SAM" id="MobiDB-lite"/>
    </source>
</evidence>
<feature type="region of interest" description="Disordered" evidence="1">
    <location>
        <begin position="255"/>
        <end position="291"/>
    </location>
</feature>
<feature type="compositionally biased region" description="Low complexity" evidence="1">
    <location>
        <begin position="209"/>
        <end position="219"/>
    </location>
</feature>
<organism evidence="2 3">
    <name type="scientific">Hydra vulgaris</name>
    <name type="common">Hydra</name>
    <name type="synonym">Hydra attenuata</name>
    <dbReference type="NCBI Taxonomy" id="6087"/>
    <lineage>
        <taxon>Eukaryota</taxon>
        <taxon>Metazoa</taxon>
        <taxon>Cnidaria</taxon>
        <taxon>Hydrozoa</taxon>
        <taxon>Hydroidolina</taxon>
        <taxon>Anthoathecata</taxon>
        <taxon>Aplanulata</taxon>
        <taxon>Hydridae</taxon>
        <taxon>Hydra</taxon>
    </lineage>
</organism>
<accession>A0ABM4CL45</accession>
<proteinExistence type="predicted"/>
<dbReference type="GeneID" id="124811489"/>
<feature type="compositionally biased region" description="Low complexity" evidence="1">
    <location>
        <begin position="265"/>
        <end position="290"/>
    </location>
</feature>
<dbReference type="Proteomes" id="UP001652625">
    <property type="component" value="Chromosome 09"/>
</dbReference>
<reference evidence="3" key="1">
    <citation type="submission" date="2025-08" db="UniProtKB">
        <authorList>
            <consortium name="RefSeq"/>
        </authorList>
    </citation>
    <scope>IDENTIFICATION</scope>
</reference>
<evidence type="ECO:0000313" key="3">
    <source>
        <dbReference type="RefSeq" id="XP_065662495.1"/>
    </source>
</evidence>
<dbReference type="RefSeq" id="XP_065662495.1">
    <property type="nucleotide sequence ID" value="XM_065806423.1"/>
</dbReference>
<gene>
    <name evidence="3" type="primary">LOC124811489</name>
</gene>
<keyword evidence="2" id="KW-1185">Reference proteome</keyword>
<sequence>MFQEEVKEKWENLYLRQYEQKVSFQNLTLLEGLLFAQLKISITPTMINGEDSISDQPVLNNFSFTTNMTVNRIIEHNTKLVINDFTHKYDKIDITYGNNIYEEKKVDESDDELYATIPFTFKANSTNCLIDQWSSQSLSSRLKKAFSFNGNRADVAPKIPPPRKASDQPIKNRVSIPEVKLNAHKENGYTFRGTLSNLKRSCSKLLISSTSNNKTKTNNQTRLSSKNTLKYNNETVNKLFTEKYLKKIETKSSIKTRRISQTTVRKSNSNNKQRNSYSSSVKKSTSSCSSFLNQKKNNTRCKSLKTKNKYHASISLKLTKRSYQILTSHSDLSTDNSVMSLNYCQTDSEYRERSINHQLKEKFKKSVLPSNIDKETTTLNKKTTAEEKCCDVQFSQNPSNIYLKPIYCELLSTTNDPNFARNIKGKKTLLQMAIDSNLYKQEEVKLETIAFDIHQPLPTIPII</sequence>
<feature type="region of interest" description="Disordered" evidence="1">
    <location>
        <begin position="209"/>
        <end position="229"/>
    </location>
</feature>